<dbReference type="KEGG" id="bvc:CEP68_03505"/>
<evidence type="ECO:0000313" key="1">
    <source>
        <dbReference type="EMBL" id="ASE38641.1"/>
    </source>
</evidence>
<dbReference type="Proteomes" id="UP000197050">
    <property type="component" value="Chromosome"/>
</dbReference>
<gene>
    <name evidence="1" type="ORF">CEP68_03505</name>
</gene>
<sequence>MQVPFDDEAEYAKFKLFHSDEFNEPARRQRDHEANHLGARWGVSVHAGRIAGITTLNTGLSLASPASHDEEEDDD</sequence>
<dbReference type="AlphaFoldDB" id="A0A1Z3U5W2"/>
<evidence type="ECO:0000313" key="2">
    <source>
        <dbReference type="Proteomes" id="UP000197050"/>
    </source>
</evidence>
<accession>A0A1Z3U5W2</accession>
<proteinExistence type="predicted"/>
<name>A0A1Z3U5W2_BREVE</name>
<dbReference type="EMBL" id="CP022048">
    <property type="protein sequence ID" value="ASE38641.1"/>
    <property type="molecule type" value="Genomic_DNA"/>
</dbReference>
<organism evidence="1 2">
    <name type="scientific">Brevundimonas vesicularis</name>
    <name type="common">Pseudomonas vesicularis</name>
    <dbReference type="NCBI Taxonomy" id="41276"/>
    <lineage>
        <taxon>Bacteria</taxon>
        <taxon>Pseudomonadati</taxon>
        <taxon>Pseudomonadota</taxon>
        <taxon>Alphaproteobacteria</taxon>
        <taxon>Caulobacterales</taxon>
        <taxon>Caulobacteraceae</taxon>
        <taxon>Brevundimonas</taxon>
    </lineage>
</organism>
<protein>
    <submittedName>
        <fullName evidence="1">Uncharacterized protein</fullName>
    </submittedName>
</protein>
<reference evidence="2" key="1">
    <citation type="submission" date="2017-06" db="EMBL/GenBank/DDBJ databases">
        <title>FDA dAtabase for Regulatory Grade micrObial Sequences (FDA-ARGOS): Supporting development and validation of Infectious Disease Dx tests.</title>
        <authorList>
            <person name="Minogue T."/>
            <person name="Wolcott M."/>
            <person name="Wasieloski L."/>
            <person name="Aguilar W."/>
            <person name="Moore D."/>
            <person name="Tallon L."/>
            <person name="Sadzewicz L."/>
            <person name="Sengamalay N."/>
            <person name="Ott S."/>
            <person name="Godinez A."/>
            <person name="Nagaraj S."/>
            <person name="Nadendla S."/>
            <person name="Geyer C."/>
            <person name="Sichtig H."/>
        </authorList>
    </citation>
    <scope>NUCLEOTIDE SEQUENCE [LARGE SCALE GENOMIC DNA]</scope>
    <source>
        <strain evidence="2">FDAARGOS_289</strain>
    </source>
</reference>